<accession>A0A2P2NWS6</accession>
<sequence>MSVRRTPPLLSCSGVLRFCPLFFVFFE</sequence>
<dbReference type="EMBL" id="GGEC01066439">
    <property type="protein sequence ID" value="MBX46923.1"/>
    <property type="molecule type" value="Transcribed_RNA"/>
</dbReference>
<protein>
    <submittedName>
        <fullName evidence="1">Uncharacterized protein</fullName>
    </submittedName>
</protein>
<reference evidence="1" key="1">
    <citation type="submission" date="2018-02" db="EMBL/GenBank/DDBJ databases">
        <title>Rhizophora mucronata_Transcriptome.</title>
        <authorList>
            <person name="Meera S.P."/>
            <person name="Sreeshan A."/>
            <person name="Augustine A."/>
        </authorList>
    </citation>
    <scope>NUCLEOTIDE SEQUENCE</scope>
    <source>
        <tissue evidence="1">Leaf</tissue>
    </source>
</reference>
<proteinExistence type="predicted"/>
<name>A0A2P2NWS6_RHIMU</name>
<organism evidence="1">
    <name type="scientific">Rhizophora mucronata</name>
    <name type="common">Asiatic mangrove</name>
    <dbReference type="NCBI Taxonomy" id="61149"/>
    <lineage>
        <taxon>Eukaryota</taxon>
        <taxon>Viridiplantae</taxon>
        <taxon>Streptophyta</taxon>
        <taxon>Embryophyta</taxon>
        <taxon>Tracheophyta</taxon>
        <taxon>Spermatophyta</taxon>
        <taxon>Magnoliopsida</taxon>
        <taxon>eudicotyledons</taxon>
        <taxon>Gunneridae</taxon>
        <taxon>Pentapetalae</taxon>
        <taxon>rosids</taxon>
        <taxon>fabids</taxon>
        <taxon>Malpighiales</taxon>
        <taxon>Rhizophoraceae</taxon>
        <taxon>Rhizophora</taxon>
    </lineage>
</organism>
<evidence type="ECO:0000313" key="1">
    <source>
        <dbReference type="EMBL" id="MBX46923.1"/>
    </source>
</evidence>
<dbReference type="AlphaFoldDB" id="A0A2P2NWS6"/>